<dbReference type="PANTHER" id="PTHR21563:SF3">
    <property type="entry name" value="ZINC FINGER C3H1 DOMAIN-CONTAINING PROTEIN"/>
    <property type="match status" value="1"/>
</dbReference>
<dbReference type="Gene3D" id="1.25.40.10">
    <property type="entry name" value="Tetratricopeptide repeat domain"/>
    <property type="match status" value="1"/>
</dbReference>
<dbReference type="InterPro" id="IPR019607">
    <property type="entry name" value="Putative_zinc-finger_domain"/>
</dbReference>
<dbReference type="InterPro" id="IPR039278">
    <property type="entry name" value="Red1"/>
</dbReference>
<organism evidence="3 4">
    <name type="scientific">Kingdonia uniflora</name>
    <dbReference type="NCBI Taxonomy" id="39325"/>
    <lineage>
        <taxon>Eukaryota</taxon>
        <taxon>Viridiplantae</taxon>
        <taxon>Streptophyta</taxon>
        <taxon>Embryophyta</taxon>
        <taxon>Tracheophyta</taxon>
        <taxon>Spermatophyta</taxon>
        <taxon>Magnoliopsida</taxon>
        <taxon>Ranunculales</taxon>
        <taxon>Circaeasteraceae</taxon>
        <taxon>Kingdonia</taxon>
    </lineage>
</organism>
<keyword evidence="4" id="KW-1185">Reference proteome</keyword>
<comment type="caution">
    <text evidence="3">The sequence shown here is derived from an EMBL/GenBank/DDBJ whole genome shotgun (WGS) entry which is preliminary data.</text>
</comment>
<accession>A0A7J7N8W5</accession>
<sequence>MPFLEEEIASKNVEIASKNVEIGKLEGMIVGLRGYIVRLRLEIYCLTGSIIYVLLSLAGKCISIHGPVDIRPTTSVSQSYNKHFGMNPVQFKPGNHYNHSWYMPFVPSSDFLISFSDDDDDSGSDSAEHIEPDKLHQIAHYQMKLMPKKVAVSRPLVSPMTKVHGISSRGSGADQVFPALNLDPFNKCSAIQEDDINQAVNLNNSKRESLLQEIAARENRINVQSNKKASGLLHDCNDRDLNKNINKTCRPVRTAQSDPIEPDRKRPRGNEPNQGKLDSESRQKILIPSNSSISKLKMPLAETVSPSDRDFMSCSQYTPVGTTDTTPVFSGNILSGGKNGPSFESLLEIIPFSLQKPDLPNKQGGRSLSDAVLLDPSTELNESFGADDGAACKLKMPSTKKPAFPINTGLLNRSDLLNLSNYNKIDTETLMKIEELQDKELEETQEHRRRCEVEERNAMIIYREAQLALVDANAKCTHLYRKREMFSARFRALMMEDAGSFWSSRWNKQTENEIGSLNMDPEPYEIMLPTKSHQLYTRGCNLVADSTIQHATGVVTLEPAYSTLGLLHHEGNNMIHQLETSERTLVADSNVQHTSNAVMLEHVASTLKLMQHKDNNTLSRVSTDSSHTNTYSHNSVGEDEPFGNEAVQSICQNEDFNNRKVDSFDGSRKNKSFDGTQDLALLEESLRSKLFAQLGKKNELKIPVPCFSGESGVDKGVGSLTGNERHLIDMVNQSYEEAEGMHVSNVQGIDRTIGSSLCQPSINVDNHFHEVRFPDEESGSSETCKPFVSDSSLPSSVLNTVFRLVVVTAPISFGGLSFKTTTQEEEDNDVGLSEHGLGVLRSSLTENSVRGVNIGEIGCYACYDSIDPLWPVCMFELRGKCNDDECLLQHIKDYPERNTKRHNHSANTDSQVGPSQLDKFFGCGNKLSQHLPRHNLLTFLTYPVGFNLLKADLHASGSLLASRNLHSVVQFLSIGDDAHFGGQMGWNRRSLYFQNQDGKMFRHSLADPEQALDLALVVLSGEINKVEGKKKVALSLLSRALEFNPTSVALWVVYLHVYQKSEMANGKDDMLSQAINNYEGSYELWLMYINSRVKLEDCLLAYERALSALCRQAFADHDRDKMHFSACILDLLLQMMNCFCMSGGINKFVQRIYELLDHRTKFLTNILTCFTVSDRCIFWVCCVYLFIYRKLPDAVVHQFESEKAPLFNIEWPSVKLTDGKKLRVMELLEMAVKSVALSTNGGTNQIESAHGMASMFAISHVKCIAVFEDVKCGKLLEKYIRLYPTSLELVLISARLHKIYFGDLSFEGFEAALRNWPREIPGIQSIWNQYAQCALENEGIDFTKQLMDRWFHSDPRNHCLYSKTSDDSDGGNFVACEPMDLMFALLNFSLYKLMQKDTVEACLAIEKALTVAPVEEFRHCVREHAVFSLSDFSDQMEDANGSRVLSLLNSYLVDARALPVSDLLSRKFCQNVRKPRNRQLINNILGPISSDYSLLNLVLEAWYGPSLLPERFVELKDMVDFVEALMDYFPSNYQLAMSVCKFITKYSNSSSTFAPASVVFWTSSLLVNSICEAVPVAPEHSWVEVATVLCDLVEAQDIPEMFYQRGLSVYPFSMKLWKSYHKISKITGNTNMVIKAAIERGIKLD</sequence>
<reference evidence="3 4" key="1">
    <citation type="journal article" date="2020" name="IScience">
        <title>Genome Sequencing of the Endangered Kingdonia uniflora (Circaeasteraceae, Ranunculales) Reveals Potential Mechanisms of Evolutionary Specialization.</title>
        <authorList>
            <person name="Sun Y."/>
            <person name="Deng T."/>
            <person name="Zhang A."/>
            <person name="Moore M.J."/>
            <person name="Landis J.B."/>
            <person name="Lin N."/>
            <person name="Zhang H."/>
            <person name="Zhang X."/>
            <person name="Huang J."/>
            <person name="Zhang X."/>
            <person name="Sun H."/>
            <person name="Wang H."/>
        </authorList>
    </citation>
    <scope>NUCLEOTIDE SEQUENCE [LARGE SCALE GENOMIC DNA]</scope>
    <source>
        <strain evidence="3">TB1705</strain>
        <tissue evidence="3">Leaf</tissue>
    </source>
</reference>
<feature type="compositionally biased region" description="Polar residues" evidence="1">
    <location>
        <begin position="618"/>
        <end position="635"/>
    </location>
</feature>
<dbReference type="Proteomes" id="UP000541444">
    <property type="component" value="Unassembled WGS sequence"/>
</dbReference>
<dbReference type="PANTHER" id="PTHR21563">
    <property type="entry name" value="ZINC FINGER C3H1 DOMAIN-CONTAINING PROTEIN"/>
    <property type="match status" value="1"/>
</dbReference>
<feature type="region of interest" description="Disordered" evidence="1">
    <location>
        <begin position="618"/>
        <end position="642"/>
    </location>
</feature>
<dbReference type="GO" id="GO:0005634">
    <property type="term" value="C:nucleus"/>
    <property type="evidence" value="ECO:0007669"/>
    <property type="project" value="TreeGrafter"/>
</dbReference>
<protein>
    <recommendedName>
        <fullName evidence="2">Putative zinc-finger domain-containing protein</fullName>
    </recommendedName>
</protein>
<evidence type="ECO:0000256" key="1">
    <source>
        <dbReference type="SAM" id="MobiDB-lite"/>
    </source>
</evidence>
<name>A0A7J7N8W5_9MAGN</name>
<dbReference type="InterPro" id="IPR011990">
    <property type="entry name" value="TPR-like_helical_dom_sf"/>
</dbReference>
<dbReference type="Pfam" id="PF10650">
    <property type="entry name" value="zf-C3H1"/>
    <property type="match status" value="1"/>
</dbReference>
<gene>
    <name evidence="3" type="ORF">GIB67_022141</name>
</gene>
<dbReference type="EMBL" id="JACGCM010000972">
    <property type="protein sequence ID" value="KAF6163576.1"/>
    <property type="molecule type" value="Genomic_DNA"/>
</dbReference>
<evidence type="ECO:0000313" key="4">
    <source>
        <dbReference type="Proteomes" id="UP000541444"/>
    </source>
</evidence>
<evidence type="ECO:0000259" key="2">
    <source>
        <dbReference type="Pfam" id="PF10650"/>
    </source>
</evidence>
<dbReference type="GO" id="GO:0000178">
    <property type="term" value="C:exosome (RNase complex)"/>
    <property type="evidence" value="ECO:0007669"/>
    <property type="project" value="TreeGrafter"/>
</dbReference>
<dbReference type="SUPFAM" id="SSF48452">
    <property type="entry name" value="TPR-like"/>
    <property type="match status" value="1"/>
</dbReference>
<dbReference type="OrthoDB" id="1922977at2759"/>
<proteinExistence type="predicted"/>
<feature type="domain" description="Putative zinc-finger" evidence="2">
    <location>
        <begin position="873"/>
        <end position="892"/>
    </location>
</feature>
<evidence type="ECO:0000313" key="3">
    <source>
        <dbReference type="EMBL" id="KAF6163576.1"/>
    </source>
</evidence>
<feature type="region of interest" description="Disordered" evidence="1">
    <location>
        <begin position="252"/>
        <end position="290"/>
    </location>
</feature>